<feature type="transmembrane region" description="Helical" evidence="2">
    <location>
        <begin position="369"/>
        <end position="390"/>
    </location>
</feature>
<feature type="transmembrane region" description="Helical" evidence="2">
    <location>
        <begin position="124"/>
        <end position="145"/>
    </location>
</feature>
<feature type="transmembrane region" description="Helical" evidence="2">
    <location>
        <begin position="299"/>
        <end position="318"/>
    </location>
</feature>
<keyword evidence="4" id="KW-1185">Reference proteome</keyword>
<keyword evidence="2" id="KW-1133">Transmembrane helix</keyword>
<evidence type="ECO:0000256" key="2">
    <source>
        <dbReference type="SAM" id="Phobius"/>
    </source>
</evidence>
<evidence type="ECO:0008006" key="5">
    <source>
        <dbReference type="Google" id="ProtNLM"/>
    </source>
</evidence>
<comment type="caution">
    <text evidence="3">The sequence shown here is derived from an EMBL/GenBank/DDBJ whole genome shotgun (WGS) entry which is preliminary data.</text>
</comment>
<organism evidence="3 4">
    <name type="scientific">Georgenia daeguensis</name>
    <dbReference type="NCBI Taxonomy" id="908355"/>
    <lineage>
        <taxon>Bacteria</taxon>
        <taxon>Bacillati</taxon>
        <taxon>Actinomycetota</taxon>
        <taxon>Actinomycetes</taxon>
        <taxon>Micrococcales</taxon>
        <taxon>Bogoriellaceae</taxon>
        <taxon>Georgenia</taxon>
    </lineage>
</organism>
<feature type="compositionally biased region" description="Basic and acidic residues" evidence="1">
    <location>
        <begin position="476"/>
        <end position="493"/>
    </location>
</feature>
<dbReference type="EMBL" id="BAABBA010000009">
    <property type="protein sequence ID" value="GAA4287748.1"/>
    <property type="molecule type" value="Genomic_DNA"/>
</dbReference>
<feature type="compositionally biased region" description="Low complexity" evidence="1">
    <location>
        <begin position="461"/>
        <end position="475"/>
    </location>
</feature>
<feature type="transmembrane region" description="Helical" evidence="2">
    <location>
        <begin position="90"/>
        <end position="112"/>
    </location>
</feature>
<keyword evidence="2" id="KW-0812">Transmembrane</keyword>
<evidence type="ECO:0000313" key="4">
    <source>
        <dbReference type="Proteomes" id="UP001499841"/>
    </source>
</evidence>
<name>A0ABP8EUW9_9MICO</name>
<reference evidence="4" key="1">
    <citation type="journal article" date="2019" name="Int. J. Syst. Evol. Microbiol.">
        <title>The Global Catalogue of Microorganisms (GCM) 10K type strain sequencing project: providing services to taxonomists for standard genome sequencing and annotation.</title>
        <authorList>
            <consortium name="The Broad Institute Genomics Platform"/>
            <consortium name="The Broad Institute Genome Sequencing Center for Infectious Disease"/>
            <person name="Wu L."/>
            <person name="Ma J."/>
        </authorList>
    </citation>
    <scope>NUCLEOTIDE SEQUENCE [LARGE SCALE GENOMIC DNA]</scope>
    <source>
        <strain evidence="4">JCM 17459</strain>
    </source>
</reference>
<feature type="transmembrane region" description="Helical" evidence="2">
    <location>
        <begin position="151"/>
        <end position="169"/>
    </location>
</feature>
<dbReference type="Pfam" id="PF19877">
    <property type="entry name" value="DUF6350"/>
    <property type="match status" value="1"/>
</dbReference>
<feature type="region of interest" description="Disordered" evidence="1">
    <location>
        <begin position="400"/>
        <end position="560"/>
    </location>
</feature>
<feature type="transmembrane region" description="Helical" evidence="2">
    <location>
        <begin position="197"/>
        <end position="219"/>
    </location>
</feature>
<proteinExistence type="predicted"/>
<feature type="transmembrane region" description="Helical" evidence="2">
    <location>
        <begin position="330"/>
        <end position="349"/>
    </location>
</feature>
<evidence type="ECO:0000256" key="1">
    <source>
        <dbReference type="SAM" id="MobiDB-lite"/>
    </source>
</evidence>
<dbReference type="Proteomes" id="UP001499841">
    <property type="component" value="Unassembled WGS sequence"/>
</dbReference>
<protein>
    <recommendedName>
        <fullName evidence="5">PE-PGRS family protein</fullName>
    </recommendedName>
</protein>
<feature type="transmembrane region" description="Helical" evidence="2">
    <location>
        <begin position="272"/>
        <end position="293"/>
    </location>
</feature>
<feature type="transmembrane region" description="Helical" evidence="2">
    <location>
        <begin position="239"/>
        <end position="260"/>
    </location>
</feature>
<keyword evidence="2" id="KW-0472">Membrane</keyword>
<feature type="transmembrane region" description="Helical" evidence="2">
    <location>
        <begin position="35"/>
        <end position="59"/>
    </location>
</feature>
<evidence type="ECO:0000313" key="3">
    <source>
        <dbReference type="EMBL" id="GAA4287748.1"/>
    </source>
</evidence>
<accession>A0ABP8EUW9</accession>
<feature type="compositionally biased region" description="Basic and acidic residues" evidence="1">
    <location>
        <begin position="404"/>
        <end position="441"/>
    </location>
</feature>
<sequence length="560" mass="56844">MDPMPATTDSRVPHVIDVPVMTPNRRLPEGWLRGLVGGVEAAVLSWLTVVVPAIAAYVATAAAPALGDADWQTAARTGTSLWLLAHGGSVSVAGGAVSLPPLGLTLLSLALVYGANRRMRLDSYGAGAFAVAGFVLAMLVASVTAGPGPQPAALLGGAVVAVLGVGAGVRRTGAATPAWWAGWWARVPGWVRGGLRAVAWALVGLVALSVAAVAVGTVVGWDRVRMVQDAYVLDPLGTILMTLAQLLYLPTVVVWALAWVAGPGFAVGSGTLFAPGEVLAAPLPAVPLLGALPSPEAPGPQWVVVAPAIVGVVVGVLLHRRLPQESLARAAGSAVVCALGAALVTAALVQAAAGAVGPGRMAHTGGEPAAVAAMVLAELGTAVLLTVVALHPRTAERLGAGARGARERMSEVAERRGARREEIEDDGARQDDGAREDDGTREVAVARVALAREDSSGPEGGAARVAAGAHAAVGEAAEHESHDASRAAESPEHLDEDVDGDRAEARSAASLPGWHAVSGAVRPPAAPEDPAKSEGKPRRGRRLGRWSGPTLSDWTEPGRD</sequence>
<gene>
    <name evidence="3" type="ORF">GCM10022262_21070</name>
</gene>
<dbReference type="InterPro" id="IPR045931">
    <property type="entry name" value="DUF6350"/>
</dbReference>